<accession>A0A0E9XJN8</accession>
<organism evidence="1">
    <name type="scientific">Anguilla anguilla</name>
    <name type="common">European freshwater eel</name>
    <name type="synonym">Muraena anguilla</name>
    <dbReference type="NCBI Taxonomy" id="7936"/>
    <lineage>
        <taxon>Eukaryota</taxon>
        <taxon>Metazoa</taxon>
        <taxon>Chordata</taxon>
        <taxon>Craniata</taxon>
        <taxon>Vertebrata</taxon>
        <taxon>Euteleostomi</taxon>
        <taxon>Actinopterygii</taxon>
        <taxon>Neopterygii</taxon>
        <taxon>Teleostei</taxon>
        <taxon>Anguilliformes</taxon>
        <taxon>Anguillidae</taxon>
        <taxon>Anguilla</taxon>
    </lineage>
</organism>
<protein>
    <submittedName>
        <fullName evidence="1">Uncharacterized protein</fullName>
    </submittedName>
</protein>
<dbReference type="EMBL" id="GBXM01005916">
    <property type="protein sequence ID" value="JAI02662.1"/>
    <property type="molecule type" value="Transcribed_RNA"/>
</dbReference>
<reference evidence="1" key="1">
    <citation type="submission" date="2014-11" db="EMBL/GenBank/DDBJ databases">
        <authorList>
            <person name="Amaro Gonzalez C."/>
        </authorList>
    </citation>
    <scope>NUCLEOTIDE SEQUENCE</scope>
</reference>
<name>A0A0E9XJN8_ANGAN</name>
<sequence length="95" mass="11261">MPITLKTNGNVNVQSEHKCYCTQWNFIQQQREDSFKSIQFLLQFCWVASRELINLFSIFVEVECWHALYITEGGNILSVIHIHLQKHNILVLWIL</sequence>
<dbReference type="AlphaFoldDB" id="A0A0E9XJN8"/>
<evidence type="ECO:0000313" key="1">
    <source>
        <dbReference type="EMBL" id="JAI02662.1"/>
    </source>
</evidence>
<proteinExistence type="predicted"/>
<reference evidence="1" key="2">
    <citation type="journal article" date="2015" name="Fish Shellfish Immunol.">
        <title>Early steps in the European eel (Anguilla anguilla)-Vibrio vulnificus interaction in the gills: Role of the RtxA13 toxin.</title>
        <authorList>
            <person name="Callol A."/>
            <person name="Pajuelo D."/>
            <person name="Ebbesson L."/>
            <person name="Teles M."/>
            <person name="MacKenzie S."/>
            <person name="Amaro C."/>
        </authorList>
    </citation>
    <scope>NUCLEOTIDE SEQUENCE</scope>
</reference>